<reference evidence="3 4" key="1">
    <citation type="submission" date="2016-10" db="EMBL/GenBank/DDBJ databases">
        <title>Complete Genome Sequence of Peptococcaceae strain DCMF.</title>
        <authorList>
            <person name="Edwards R.J."/>
            <person name="Holland S.I."/>
            <person name="Deshpande N.P."/>
            <person name="Wong Y.K."/>
            <person name="Ertan H."/>
            <person name="Manefield M."/>
            <person name="Russell T.L."/>
            <person name="Lee M.J."/>
        </authorList>
    </citation>
    <scope>NUCLEOTIDE SEQUENCE [LARGE SCALE GENOMIC DNA]</scope>
    <source>
        <strain evidence="3 4">DCMF</strain>
    </source>
</reference>
<dbReference type="EMBL" id="CP017634">
    <property type="protein sequence ID" value="ATW24761.1"/>
    <property type="molecule type" value="Genomic_DNA"/>
</dbReference>
<evidence type="ECO:0000256" key="2">
    <source>
        <dbReference type="SAM" id="Phobius"/>
    </source>
</evidence>
<accession>A0A3G1KQM8</accession>
<feature type="transmembrane region" description="Helical" evidence="2">
    <location>
        <begin position="77"/>
        <end position="97"/>
    </location>
</feature>
<gene>
    <name evidence="3" type="ORF">DCMF_08225</name>
</gene>
<evidence type="ECO:0000313" key="3">
    <source>
        <dbReference type="EMBL" id="ATW24761.1"/>
    </source>
</evidence>
<proteinExistence type="predicted"/>
<dbReference type="KEGG" id="fwa:DCMF_08225"/>
<dbReference type="Proteomes" id="UP000323521">
    <property type="component" value="Chromosome"/>
</dbReference>
<keyword evidence="2" id="KW-1133">Transmembrane helix</keyword>
<protein>
    <submittedName>
        <fullName evidence="3">Uncharacterized protein</fullName>
    </submittedName>
</protein>
<evidence type="ECO:0000256" key="1">
    <source>
        <dbReference type="SAM" id="MobiDB-lite"/>
    </source>
</evidence>
<organism evidence="3 4">
    <name type="scientific">Formimonas warabiya</name>
    <dbReference type="NCBI Taxonomy" id="1761012"/>
    <lineage>
        <taxon>Bacteria</taxon>
        <taxon>Bacillati</taxon>
        <taxon>Bacillota</taxon>
        <taxon>Clostridia</taxon>
        <taxon>Eubacteriales</taxon>
        <taxon>Peptococcaceae</taxon>
        <taxon>Candidatus Formimonas</taxon>
    </lineage>
</organism>
<keyword evidence="2" id="KW-0472">Membrane</keyword>
<evidence type="ECO:0000313" key="4">
    <source>
        <dbReference type="Proteomes" id="UP000323521"/>
    </source>
</evidence>
<feature type="transmembrane region" description="Helical" evidence="2">
    <location>
        <begin position="12"/>
        <end position="30"/>
    </location>
</feature>
<feature type="compositionally biased region" description="Polar residues" evidence="1">
    <location>
        <begin position="35"/>
        <end position="49"/>
    </location>
</feature>
<sequence>MIGKAGKVRPVISSLLIGIFLICVVTGIIMDSGPHQQPNGGPPISNHSLSDAVGTDAAKDPQGFGEQGGQTFNMKEIHKICGYILVFMIMIHFALNFKMYVTEIKKQ</sequence>
<feature type="region of interest" description="Disordered" evidence="1">
    <location>
        <begin position="35"/>
        <end position="69"/>
    </location>
</feature>
<name>A0A3G1KQM8_FORW1</name>
<keyword evidence="4" id="KW-1185">Reference proteome</keyword>
<keyword evidence="2" id="KW-0812">Transmembrane</keyword>
<dbReference type="RefSeq" id="WP_214659193.1">
    <property type="nucleotide sequence ID" value="NZ_CP017634.1"/>
</dbReference>
<dbReference type="AlphaFoldDB" id="A0A3G1KQM8"/>